<gene>
    <name evidence="1" type="ORF">AFUS01_LOCUS22828</name>
</gene>
<feature type="non-terminal residue" evidence="1">
    <location>
        <position position="1"/>
    </location>
</feature>
<keyword evidence="2" id="KW-1185">Reference proteome</keyword>
<protein>
    <submittedName>
        <fullName evidence="1">Uncharacterized protein</fullName>
    </submittedName>
</protein>
<evidence type="ECO:0000313" key="2">
    <source>
        <dbReference type="Proteomes" id="UP000708208"/>
    </source>
</evidence>
<reference evidence="1" key="1">
    <citation type="submission" date="2021-06" db="EMBL/GenBank/DDBJ databases">
        <authorList>
            <person name="Hodson N. C."/>
            <person name="Mongue J. A."/>
            <person name="Jaron S. K."/>
        </authorList>
    </citation>
    <scope>NUCLEOTIDE SEQUENCE</scope>
</reference>
<evidence type="ECO:0000313" key="1">
    <source>
        <dbReference type="EMBL" id="CAG7734437.1"/>
    </source>
</evidence>
<accession>A0A8J2KDG0</accession>
<dbReference type="EMBL" id="CAJVCH010269521">
    <property type="protein sequence ID" value="CAG7734437.1"/>
    <property type="molecule type" value="Genomic_DNA"/>
</dbReference>
<dbReference type="OrthoDB" id="365605at2759"/>
<sequence>CGIKIYHQFELANQCEPVYYQTIVVAEPAVALLILTAINNDDDGEQDRK</sequence>
<dbReference type="AlphaFoldDB" id="A0A8J2KDG0"/>
<dbReference type="Proteomes" id="UP000708208">
    <property type="component" value="Unassembled WGS sequence"/>
</dbReference>
<organism evidence="1 2">
    <name type="scientific">Allacma fusca</name>
    <dbReference type="NCBI Taxonomy" id="39272"/>
    <lineage>
        <taxon>Eukaryota</taxon>
        <taxon>Metazoa</taxon>
        <taxon>Ecdysozoa</taxon>
        <taxon>Arthropoda</taxon>
        <taxon>Hexapoda</taxon>
        <taxon>Collembola</taxon>
        <taxon>Symphypleona</taxon>
        <taxon>Sminthuridae</taxon>
        <taxon>Allacma</taxon>
    </lineage>
</organism>
<name>A0A8J2KDG0_9HEXA</name>
<comment type="caution">
    <text evidence="1">The sequence shown here is derived from an EMBL/GenBank/DDBJ whole genome shotgun (WGS) entry which is preliminary data.</text>
</comment>
<proteinExistence type="predicted"/>